<evidence type="ECO:0000313" key="2">
    <source>
        <dbReference type="Proteomes" id="UP001419268"/>
    </source>
</evidence>
<comment type="caution">
    <text evidence="1">The sequence shown here is derived from an EMBL/GenBank/DDBJ whole genome shotgun (WGS) entry which is preliminary data.</text>
</comment>
<reference evidence="1 2" key="1">
    <citation type="submission" date="2024-01" db="EMBL/GenBank/DDBJ databases">
        <title>Genome assemblies of Stephania.</title>
        <authorList>
            <person name="Yang L."/>
        </authorList>
    </citation>
    <scope>NUCLEOTIDE SEQUENCE [LARGE SCALE GENOMIC DNA]</scope>
    <source>
        <strain evidence="1">JXDWG</strain>
        <tissue evidence="1">Leaf</tissue>
    </source>
</reference>
<gene>
    <name evidence="1" type="ORF">Scep_004359</name>
</gene>
<keyword evidence="2" id="KW-1185">Reference proteome</keyword>
<evidence type="ECO:0000313" key="1">
    <source>
        <dbReference type="EMBL" id="KAK9157785.1"/>
    </source>
</evidence>
<name>A0AAP0KUV2_9MAGN</name>
<proteinExistence type="predicted"/>
<accession>A0AAP0KUV2</accession>
<sequence length="150" mass="17219">MPFLMPLTINASWITRIFGYDIRVSHLFLVDGLILYAEASEAQAEVISSILHTFCDHFGHKITLTQSQVFFSPNVDPFWLVRLQGSRVSLSQRIWVSILVSHYSIAELFEVPMLILNKRSMIEHIVGTLPISLWRTNPHSHSPQIPLYTM</sequence>
<organism evidence="1 2">
    <name type="scientific">Stephania cephalantha</name>
    <dbReference type="NCBI Taxonomy" id="152367"/>
    <lineage>
        <taxon>Eukaryota</taxon>
        <taxon>Viridiplantae</taxon>
        <taxon>Streptophyta</taxon>
        <taxon>Embryophyta</taxon>
        <taxon>Tracheophyta</taxon>
        <taxon>Spermatophyta</taxon>
        <taxon>Magnoliopsida</taxon>
        <taxon>Ranunculales</taxon>
        <taxon>Menispermaceae</taxon>
        <taxon>Menispermoideae</taxon>
        <taxon>Cissampelideae</taxon>
        <taxon>Stephania</taxon>
    </lineage>
</organism>
<dbReference type="AlphaFoldDB" id="A0AAP0KUV2"/>
<dbReference type="EMBL" id="JBBNAG010000002">
    <property type="protein sequence ID" value="KAK9157785.1"/>
    <property type="molecule type" value="Genomic_DNA"/>
</dbReference>
<protein>
    <submittedName>
        <fullName evidence="1">Uncharacterized protein</fullName>
    </submittedName>
</protein>
<dbReference type="Proteomes" id="UP001419268">
    <property type="component" value="Unassembled WGS sequence"/>
</dbReference>